<dbReference type="Pfam" id="PF20083">
    <property type="entry name" value="DUF6477"/>
    <property type="match status" value="1"/>
</dbReference>
<sequence length="120" mass="13117">MTCLTSSTLLSLLAELATLRRPALLLRTARFGIVDYHRDSDLRRILRLPATPPPGPASLRQLLELEAGLEALRTRPPHEVGDPWRAARHIDALIALICEARLLGHGLSPRPVGTGPARPD</sequence>
<name>A0A2U2C9J5_9RHOB</name>
<keyword evidence="2" id="KW-1185">Reference proteome</keyword>
<dbReference type="GeneID" id="94365436"/>
<dbReference type="RefSeq" id="WP_109533390.1">
    <property type="nucleotide sequence ID" value="NZ_CAXPUO010000040.1"/>
</dbReference>
<evidence type="ECO:0000313" key="1">
    <source>
        <dbReference type="EMBL" id="PWE28529.1"/>
    </source>
</evidence>
<dbReference type="Proteomes" id="UP000244940">
    <property type="component" value="Unassembled WGS sequence"/>
</dbReference>
<protein>
    <submittedName>
        <fullName evidence="1">Uncharacterized protein</fullName>
    </submittedName>
</protein>
<accession>A0A2U2C9J5</accession>
<dbReference type="AlphaFoldDB" id="A0A2U2C9J5"/>
<proteinExistence type="predicted"/>
<reference evidence="1 2" key="1">
    <citation type="submission" date="2018-05" db="EMBL/GenBank/DDBJ databases">
        <title>Pararhodobacter marina sp. nov., isolated from deep-sea water of the Indian Ocean.</title>
        <authorList>
            <person name="Lai Q.Sr."/>
            <person name="Liu X."/>
            <person name="Shao Z."/>
        </authorList>
    </citation>
    <scope>NUCLEOTIDE SEQUENCE [LARGE SCALE GENOMIC DNA]</scope>
    <source>
        <strain evidence="1 2">CIC4N-9</strain>
    </source>
</reference>
<comment type="caution">
    <text evidence="1">The sequence shown here is derived from an EMBL/GenBank/DDBJ whole genome shotgun (WGS) entry which is preliminary data.</text>
</comment>
<dbReference type="OrthoDB" id="7875218at2"/>
<gene>
    <name evidence="1" type="ORF">C4N9_11090</name>
</gene>
<dbReference type="EMBL" id="QEYD01000006">
    <property type="protein sequence ID" value="PWE28529.1"/>
    <property type="molecule type" value="Genomic_DNA"/>
</dbReference>
<dbReference type="InterPro" id="IPR045516">
    <property type="entry name" value="DUF6477"/>
</dbReference>
<organism evidence="1 2">
    <name type="scientific">Pararhodobacter marinus</name>
    <dbReference type="NCBI Taxonomy" id="2184063"/>
    <lineage>
        <taxon>Bacteria</taxon>
        <taxon>Pseudomonadati</taxon>
        <taxon>Pseudomonadota</taxon>
        <taxon>Alphaproteobacteria</taxon>
        <taxon>Rhodobacterales</taxon>
        <taxon>Paracoccaceae</taxon>
        <taxon>Pararhodobacter</taxon>
    </lineage>
</organism>
<evidence type="ECO:0000313" key="2">
    <source>
        <dbReference type="Proteomes" id="UP000244940"/>
    </source>
</evidence>